<dbReference type="GO" id="GO:0019628">
    <property type="term" value="P:urate catabolic process"/>
    <property type="evidence" value="ECO:0007669"/>
    <property type="project" value="TreeGrafter"/>
</dbReference>
<dbReference type="PANTHER" id="PTHR43466:SF1">
    <property type="entry name" value="2-OXO-4-HYDROXY-4-CARBOXY-5-UREIDOIMIDAZOLINE DECARBOXYLASE-RELATED"/>
    <property type="match status" value="1"/>
</dbReference>
<comment type="catalytic activity">
    <reaction evidence="1">
        <text>5-hydroxy-2-oxo-4-ureido-2,5-dihydro-1H-imidazole-5-carboxylate + H(+) = (S)-allantoin + CO2</text>
        <dbReference type="Rhea" id="RHEA:26301"/>
        <dbReference type="ChEBI" id="CHEBI:15378"/>
        <dbReference type="ChEBI" id="CHEBI:15678"/>
        <dbReference type="ChEBI" id="CHEBI:16526"/>
        <dbReference type="ChEBI" id="CHEBI:58639"/>
        <dbReference type="EC" id="4.1.1.97"/>
    </reaction>
</comment>
<evidence type="ECO:0000256" key="5">
    <source>
        <dbReference type="ARBA" id="ARBA00022793"/>
    </source>
</evidence>
<keyword evidence="6 8" id="KW-0456">Lyase</keyword>
<dbReference type="PANTHER" id="PTHR43466">
    <property type="entry name" value="2-OXO-4-HYDROXY-4-CARBOXY-5-UREIDOIMIDAZOLINE DECARBOXYLASE-RELATED"/>
    <property type="match status" value="1"/>
</dbReference>
<dbReference type="Gene3D" id="1.10.3330.10">
    <property type="entry name" value="Oxo-4-hydroxy-4-carboxy-5-ureidoimidazoline decarboxylase"/>
    <property type="match status" value="1"/>
</dbReference>
<dbReference type="InterPro" id="IPR036778">
    <property type="entry name" value="OHCU_decarboxylase_sf"/>
</dbReference>
<sequence>MALSLAAVNGLSLTDFVARFGDVAEHSPWVAARAAEARPYASRDAMHEAFVAAVAASPLDDRLALIRAHPDLAGRAAVAGTMADDSKKEQSSAGLDRLTSEEFARFQMLNERYRDRFGFPFILAVKGATKDQILASFAERVDNDRDVEFARALAEIARIFRFRIEDRVAPADAPSSEGP</sequence>
<dbReference type="Pfam" id="PF09349">
    <property type="entry name" value="OHCU_decarbox"/>
    <property type="match status" value="1"/>
</dbReference>
<dbReference type="NCBIfam" id="TIGR03164">
    <property type="entry name" value="UHCUDC"/>
    <property type="match status" value="1"/>
</dbReference>
<feature type="domain" description="Oxo-4-hydroxy-4-carboxy-5-ureidoimidazoline decarboxylase" evidence="7">
    <location>
        <begin position="9"/>
        <end position="165"/>
    </location>
</feature>
<evidence type="ECO:0000259" key="7">
    <source>
        <dbReference type="Pfam" id="PF09349"/>
    </source>
</evidence>
<reference evidence="8" key="1">
    <citation type="submission" date="2024-06" db="EMBL/GenBank/DDBJ databases">
        <title>Methylostella associata gen. nov., sp. nov., a novel Ancalomicrobiaceae-affiliated facultatively methylotrophic bacteria that feed on methanotrophs of the genus Methylococcus.</title>
        <authorList>
            <person name="Saltykova V."/>
            <person name="Danilova O.V."/>
            <person name="Oshkin I.Y."/>
            <person name="Belova S.E."/>
            <person name="Pimenov N.V."/>
            <person name="Dedysh S.N."/>
        </authorList>
    </citation>
    <scope>NUCLEOTIDE SEQUENCE</scope>
    <source>
        <strain evidence="8">S20</strain>
    </source>
</reference>
<protein>
    <recommendedName>
        <fullName evidence="3">2-oxo-4-hydroxy-4-carboxy-5-ureidoimidazoline decarboxylase</fullName>
        <ecNumber evidence="3">4.1.1.97</ecNumber>
    </recommendedName>
</protein>
<evidence type="ECO:0000313" key="8">
    <source>
        <dbReference type="EMBL" id="XBY43242.1"/>
    </source>
</evidence>
<evidence type="ECO:0000256" key="1">
    <source>
        <dbReference type="ARBA" id="ARBA00001163"/>
    </source>
</evidence>
<dbReference type="EMBL" id="CP158568">
    <property type="protein sequence ID" value="XBY43242.1"/>
    <property type="molecule type" value="Genomic_DNA"/>
</dbReference>
<dbReference type="RefSeq" id="WP_407048341.1">
    <property type="nucleotide sequence ID" value="NZ_CP158568.1"/>
</dbReference>
<dbReference type="AlphaFoldDB" id="A0AAU7X8J2"/>
<dbReference type="KEGG" id="mflg:ABS361_14190"/>
<evidence type="ECO:0000256" key="3">
    <source>
        <dbReference type="ARBA" id="ARBA00012257"/>
    </source>
</evidence>
<evidence type="ECO:0000256" key="6">
    <source>
        <dbReference type="ARBA" id="ARBA00023239"/>
    </source>
</evidence>
<comment type="pathway">
    <text evidence="2">Purine metabolism; urate degradation; (S)-allantoin from urate: step 3/3.</text>
</comment>
<dbReference type="GO" id="GO:0006144">
    <property type="term" value="P:purine nucleobase metabolic process"/>
    <property type="evidence" value="ECO:0007669"/>
    <property type="project" value="UniProtKB-KW"/>
</dbReference>
<gene>
    <name evidence="8" type="primary">uraD</name>
    <name evidence="8" type="ORF">ABS361_14190</name>
</gene>
<dbReference type="EC" id="4.1.1.97" evidence="3"/>
<dbReference type="InterPro" id="IPR018020">
    <property type="entry name" value="OHCU_decarboxylase"/>
</dbReference>
<dbReference type="GO" id="GO:0000255">
    <property type="term" value="P:allantoin metabolic process"/>
    <property type="evidence" value="ECO:0007669"/>
    <property type="project" value="InterPro"/>
</dbReference>
<proteinExistence type="predicted"/>
<name>A0AAU7X8J2_9HYPH</name>
<organism evidence="8">
    <name type="scientific">Methyloraptor flagellatus</name>
    <dbReference type="NCBI Taxonomy" id="3162530"/>
    <lineage>
        <taxon>Bacteria</taxon>
        <taxon>Pseudomonadati</taxon>
        <taxon>Pseudomonadota</taxon>
        <taxon>Alphaproteobacteria</taxon>
        <taxon>Hyphomicrobiales</taxon>
        <taxon>Ancalomicrobiaceae</taxon>
        <taxon>Methyloraptor</taxon>
    </lineage>
</organism>
<keyword evidence="5" id="KW-0210">Decarboxylase</keyword>
<accession>A0AAU7X8J2</accession>
<keyword evidence="4" id="KW-0659">Purine metabolism</keyword>
<evidence type="ECO:0000256" key="2">
    <source>
        <dbReference type="ARBA" id="ARBA00004754"/>
    </source>
</evidence>
<dbReference type="InterPro" id="IPR017580">
    <property type="entry name" value="OHCU_decarboxylase-1"/>
</dbReference>
<dbReference type="SUPFAM" id="SSF158694">
    <property type="entry name" value="UraD-Like"/>
    <property type="match status" value="1"/>
</dbReference>
<evidence type="ECO:0000256" key="4">
    <source>
        <dbReference type="ARBA" id="ARBA00022631"/>
    </source>
</evidence>
<dbReference type="GO" id="GO:0051997">
    <property type="term" value="F:2-oxo-4-hydroxy-4-carboxy-5-ureidoimidazoline decarboxylase activity"/>
    <property type="evidence" value="ECO:0007669"/>
    <property type="project" value="UniProtKB-EC"/>
</dbReference>